<proteinExistence type="predicted"/>
<dbReference type="Proteomes" id="UP000683925">
    <property type="component" value="Unassembled WGS sequence"/>
</dbReference>
<comment type="caution">
    <text evidence="1">The sequence shown here is derived from an EMBL/GenBank/DDBJ whole genome shotgun (WGS) entry which is preliminary data.</text>
</comment>
<evidence type="ECO:0000313" key="1">
    <source>
        <dbReference type="EMBL" id="CAD8200838.1"/>
    </source>
</evidence>
<evidence type="ECO:0000313" key="2">
    <source>
        <dbReference type="Proteomes" id="UP000683925"/>
    </source>
</evidence>
<reference evidence="1" key="1">
    <citation type="submission" date="2021-01" db="EMBL/GenBank/DDBJ databases">
        <authorList>
            <consortium name="Genoscope - CEA"/>
            <person name="William W."/>
        </authorList>
    </citation>
    <scope>NUCLEOTIDE SEQUENCE</scope>
</reference>
<name>A0A8S1XJA8_PAROT</name>
<dbReference type="OMA" id="HWMKQIP"/>
<sequence>MDINPNSKKEKHEDRIQKQAIIRQQYLKQALKNYNKQGKLGLNRDPKLCEYNFKLLKPYYLQLKDSFKGHWMKQIPREYNKEKKLQKQEQDLHQLL</sequence>
<dbReference type="AlphaFoldDB" id="A0A8S1XJA8"/>
<organism evidence="1 2">
    <name type="scientific">Paramecium octaurelia</name>
    <dbReference type="NCBI Taxonomy" id="43137"/>
    <lineage>
        <taxon>Eukaryota</taxon>
        <taxon>Sar</taxon>
        <taxon>Alveolata</taxon>
        <taxon>Ciliophora</taxon>
        <taxon>Intramacronucleata</taxon>
        <taxon>Oligohymenophorea</taxon>
        <taxon>Peniculida</taxon>
        <taxon>Parameciidae</taxon>
        <taxon>Paramecium</taxon>
    </lineage>
</organism>
<dbReference type="OrthoDB" id="308511at2759"/>
<dbReference type="EMBL" id="CAJJDP010000123">
    <property type="protein sequence ID" value="CAD8200838.1"/>
    <property type="molecule type" value="Genomic_DNA"/>
</dbReference>
<accession>A0A8S1XJA8</accession>
<gene>
    <name evidence="1" type="ORF">POCTA_138.1.T1230011</name>
</gene>
<keyword evidence="2" id="KW-1185">Reference proteome</keyword>
<protein>
    <submittedName>
        <fullName evidence="1">Uncharacterized protein</fullName>
    </submittedName>
</protein>